<dbReference type="SUPFAM" id="SSF56801">
    <property type="entry name" value="Acetyl-CoA synthetase-like"/>
    <property type="match status" value="1"/>
</dbReference>
<dbReference type="SUPFAM" id="SSF47336">
    <property type="entry name" value="ACP-like"/>
    <property type="match status" value="1"/>
</dbReference>
<keyword evidence="2" id="KW-0596">Phosphopantetheine</keyword>
<keyword evidence="7" id="KW-0472">Membrane</keyword>
<protein>
    <submittedName>
        <fullName evidence="9">AMP-dependent synthetase</fullName>
    </submittedName>
</protein>
<evidence type="ECO:0000256" key="6">
    <source>
        <dbReference type="ARBA" id="ARBA00023098"/>
    </source>
</evidence>
<dbReference type="Gene3D" id="3.30.300.30">
    <property type="match status" value="1"/>
</dbReference>
<evidence type="ECO:0000256" key="4">
    <source>
        <dbReference type="ARBA" id="ARBA00022598"/>
    </source>
</evidence>
<keyword evidence="10" id="KW-1185">Reference proteome</keyword>
<dbReference type="GO" id="GO:0031177">
    <property type="term" value="F:phosphopantetheine binding"/>
    <property type="evidence" value="ECO:0007669"/>
    <property type="project" value="InterPro"/>
</dbReference>
<keyword evidence="6" id="KW-0443">Lipid metabolism</keyword>
<comment type="similarity">
    <text evidence="1">Belongs to the ATP-dependent AMP-binding enzyme family.</text>
</comment>
<dbReference type="InterPro" id="IPR020806">
    <property type="entry name" value="PKS_PP-bd"/>
</dbReference>
<dbReference type="Pfam" id="PF00550">
    <property type="entry name" value="PP-binding"/>
    <property type="match status" value="1"/>
</dbReference>
<dbReference type="InterPro" id="IPR040097">
    <property type="entry name" value="FAAL/FAAC"/>
</dbReference>
<gene>
    <name evidence="9" type="ORF">DXZ20_26400</name>
</gene>
<dbReference type="SMART" id="SM01294">
    <property type="entry name" value="PKS_PP_betabranch"/>
    <property type="match status" value="1"/>
</dbReference>
<feature type="domain" description="Carrier" evidence="8">
    <location>
        <begin position="622"/>
        <end position="696"/>
    </location>
</feature>
<keyword evidence="3" id="KW-0597">Phosphoprotein</keyword>
<evidence type="ECO:0000256" key="2">
    <source>
        <dbReference type="ARBA" id="ARBA00022450"/>
    </source>
</evidence>
<dbReference type="PANTHER" id="PTHR22754:SF32">
    <property type="entry name" value="DISCO-INTERACTING PROTEIN 2"/>
    <property type="match status" value="1"/>
</dbReference>
<dbReference type="Proteomes" id="UP000481033">
    <property type="component" value="Unassembled WGS sequence"/>
</dbReference>
<dbReference type="Pfam" id="PF00501">
    <property type="entry name" value="AMP-binding"/>
    <property type="match status" value="1"/>
</dbReference>
<keyword evidence="5" id="KW-0276">Fatty acid metabolism</keyword>
<dbReference type="InterPro" id="IPR020845">
    <property type="entry name" value="AMP-binding_CS"/>
</dbReference>
<keyword evidence="7" id="KW-1133">Transmembrane helix</keyword>
<sequence length="696" mass="77143">MQHQNFEDIQPVKTDIEPFPQSVSKANLPEIFLSHVHQFPSQRAYTFLNNGEAETASLTYQQLGDRVQTIAARLRSLTAPGDRALLLFSPGLEFVMAFLGCLLANVIAVPTYPVRRPQHLERLAAIAHDAEPTLVLTTQDQLEQVRSHCQELQLEQIRCVAIDQWADETGADWPPLDIAPETLAFVQYTSGSTGSPKGVMISHANLQHNLTQIQAGFGHTPQSQGVIWLPPYHDMGLIGGILQPLFVGFPVVLMPATAFLKKPIRWLQAISDYQATTSGGPNFAYDLCVQRIKPEELHHLDLSSWDVAFTGAEPVRPATIQQFSAKFSACGFRSEAFYPCYGLAEATLMVTGGNRLQPPKFHKPGTPDIDQNLAQSLVGCGPARNDMDVVVVDPQSHDICAAGQVGEIWVRGPSVAQGYWQQETATAFKACLGETTRTAIGEHTESPFLRTGDLGFWVERELFVTGRLKDLIIIRGQNYAPEDIEYVATRSHPALRPHGSAAFSVDLEGAEALIILHEVERTAIKDLDAESVMNAIRQAISRHYELQVSEVILLKAGSLPKTSSGKIQRYICRDRFLENTLNVVGRSHFPVNSLQSTSTTPCLEEERQVKESATAQAPVTKAAIEDWLIQNLARYLKVEPSTIDPRLPFADYGLDSSVALNLTGELEDWLNDEIEPDVFWRYPSIRKLAEYFVEGD</sequence>
<dbReference type="FunFam" id="3.40.50.12780:FF:000013">
    <property type="entry name" value="Long-chain-fatty-acid--AMP ligase FadD32"/>
    <property type="match status" value="1"/>
</dbReference>
<evidence type="ECO:0000313" key="10">
    <source>
        <dbReference type="Proteomes" id="UP000481033"/>
    </source>
</evidence>
<name>A0A6M0RTU7_9CYAN</name>
<feature type="transmembrane region" description="Helical" evidence="7">
    <location>
        <begin position="84"/>
        <end position="108"/>
    </location>
</feature>
<dbReference type="GO" id="GO:0005886">
    <property type="term" value="C:plasma membrane"/>
    <property type="evidence" value="ECO:0007669"/>
    <property type="project" value="TreeGrafter"/>
</dbReference>
<dbReference type="InterPro" id="IPR045851">
    <property type="entry name" value="AMP-bd_C_sf"/>
</dbReference>
<evidence type="ECO:0000313" key="9">
    <source>
        <dbReference type="EMBL" id="NEZ59111.1"/>
    </source>
</evidence>
<evidence type="ECO:0000256" key="5">
    <source>
        <dbReference type="ARBA" id="ARBA00022832"/>
    </source>
</evidence>
<evidence type="ECO:0000256" key="1">
    <source>
        <dbReference type="ARBA" id="ARBA00006432"/>
    </source>
</evidence>
<dbReference type="GO" id="GO:0071766">
    <property type="term" value="P:Actinobacterium-type cell wall biogenesis"/>
    <property type="evidence" value="ECO:0007669"/>
    <property type="project" value="UniProtKB-ARBA"/>
</dbReference>
<dbReference type="PROSITE" id="PS50075">
    <property type="entry name" value="CARRIER"/>
    <property type="match status" value="1"/>
</dbReference>
<dbReference type="PROSITE" id="PS00455">
    <property type="entry name" value="AMP_BINDING"/>
    <property type="match status" value="1"/>
</dbReference>
<keyword evidence="7" id="KW-0812">Transmembrane</keyword>
<dbReference type="EMBL" id="QXHD01000004">
    <property type="protein sequence ID" value="NEZ59111.1"/>
    <property type="molecule type" value="Genomic_DNA"/>
</dbReference>
<evidence type="ECO:0000259" key="8">
    <source>
        <dbReference type="PROSITE" id="PS50075"/>
    </source>
</evidence>
<dbReference type="AlphaFoldDB" id="A0A6M0RTU7"/>
<dbReference type="InterPro" id="IPR000873">
    <property type="entry name" value="AMP-dep_synth/lig_dom"/>
</dbReference>
<dbReference type="RefSeq" id="WP_163702046.1">
    <property type="nucleotide sequence ID" value="NZ_QXHD01000004.1"/>
</dbReference>
<proteinExistence type="inferred from homology"/>
<dbReference type="InterPro" id="IPR025110">
    <property type="entry name" value="AMP-bd_C"/>
</dbReference>
<dbReference type="SMART" id="SM00823">
    <property type="entry name" value="PKS_PP"/>
    <property type="match status" value="1"/>
</dbReference>
<reference evidence="9 10" key="1">
    <citation type="journal article" date="2020" name="Microb. Ecol.">
        <title>Ecogenomics of the Marine Benthic Filamentous Cyanobacterium Adonisia.</title>
        <authorList>
            <person name="Walter J.M."/>
            <person name="Coutinho F.H."/>
            <person name="Leomil L."/>
            <person name="Hargreaves P.I."/>
            <person name="Campeao M.E."/>
            <person name="Vieira V.V."/>
            <person name="Silva B.S."/>
            <person name="Fistarol G.O."/>
            <person name="Salomon P.S."/>
            <person name="Sawabe T."/>
            <person name="Mino S."/>
            <person name="Hosokawa M."/>
            <person name="Miyashita H."/>
            <person name="Maruyama F."/>
            <person name="van Verk M.C."/>
            <person name="Dutilh B.E."/>
            <person name="Thompson C.C."/>
            <person name="Thompson F.L."/>
        </authorList>
    </citation>
    <scope>NUCLEOTIDE SEQUENCE [LARGE SCALE GENOMIC DNA]</scope>
    <source>
        <strain evidence="9 10">CCMR0081</strain>
    </source>
</reference>
<dbReference type="Gene3D" id="3.40.50.12780">
    <property type="entry name" value="N-terminal domain of ligase-like"/>
    <property type="match status" value="1"/>
</dbReference>
<accession>A0A6M0RTU7</accession>
<dbReference type="Pfam" id="PF23024">
    <property type="entry name" value="AMP-dom_DIP2-like"/>
    <property type="match status" value="1"/>
</dbReference>
<dbReference type="PANTHER" id="PTHR22754">
    <property type="entry name" value="DISCO-INTERACTING PROTEIN 2 DIP2 -RELATED"/>
    <property type="match status" value="1"/>
</dbReference>
<dbReference type="Gene3D" id="1.10.1200.10">
    <property type="entry name" value="ACP-like"/>
    <property type="match status" value="1"/>
</dbReference>
<dbReference type="PROSITE" id="PS00012">
    <property type="entry name" value="PHOSPHOPANTETHEINE"/>
    <property type="match status" value="1"/>
</dbReference>
<comment type="caution">
    <text evidence="9">The sequence shown here is derived from an EMBL/GenBank/DDBJ whole genome shotgun (WGS) entry which is preliminary data.</text>
</comment>
<dbReference type="InterPro" id="IPR006162">
    <property type="entry name" value="Ppantetheine_attach_site"/>
</dbReference>
<dbReference type="InterPro" id="IPR036736">
    <property type="entry name" value="ACP-like_sf"/>
</dbReference>
<dbReference type="GO" id="GO:0070566">
    <property type="term" value="F:adenylyltransferase activity"/>
    <property type="evidence" value="ECO:0007669"/>
    <property type="project" value="TreeGrafter"/>
</dbReference>
<organism evidence="9 10">
    <name type="scientific">Adonisia turfae CCMR0081</name>
    <dbReference type="NCBI Taxonomy" id="2292702"/>
    <lineage>
        <taxon>Bacteria</taxon>
        <taxon>Bacillati</taxon>
        <taxon>Cyanobacteriota</taxon>
        <taxon>Adonisia</taxon>
        <taxon>Adonisia turfae</taxon>
    </lineage>
</organism>
<evidence type="ECO:0000256" key="3">
    <source>
        <dbReference type="ARBA" id="ARBA00022553"/>
    </source>
</evidence>
<dbReference type="CDD" id="cd05931">
    <property type="entry name" value="FAAL"/>
    <property type="match status" value="1"/>
</dbReference>
<dbReference type="GO" id="GO:0016874">
    <property type="term" value="F:ligase activity"/>
    <property type="evidence" value="ECO:0007669"/>
    <property type="project" value="UniProtKB-KW"/>
</dbReference>
<dbReference type="InterPro" id="IPR009081">
    <property type="entry name" value="PP-bd_ACP"/>
</dbReference>
<keyword evidence="4" id="KW-0436">Ligase</keyword>
<dbReference type="GO" id="GO:0006633">
    <property type="term" value="P:fatty acid biosynthetic process"/>
    <property type="evidence" value="ECO:0007669"/>
    <property type="project" value="TreeGrafter"/>
</dbReference>
<evidence type="ECO:0000256" key="7">
    <source>
        <dbReference type="SAM" id="Phobius"/>
    </source>
</evidence>
<dbReference type="InterPro" id="IPR042099">
    <property type="entry name" value="ANL_N_sf"/>
</dbReference>